<dbReference type="AlphaFoldDB" id="A0A8G0LGC6"/>
<dbReference type="Proteomes" id="UP000826661">
    <property type="component" value="Chromosome III"/>
</dbReference>
<organism evidence="2 3">
    <name type="scientific">Trichoderma simmonsii</name>
    <dbReference type="NCBI Taxonomy" id="1491479"/>
    <lineage>
        <taxon>Eukaryota</taxon>
        <taxon>Fungi</taxon>
        <taxon>Dikarya</taxon>
        <taxon>Ascomycota</taxon>
        <taxon>Pezizomycotina</taxon>
        <taxon>Sordariomycetes</taxon>
        <taxon>Hypocreomycetidae</taxon>
        <taxon>Hypocreales</taxon>
        <taxon>Hypocreaceae</taxon>
        <taxon>Trichoderma</taxon>
    </lineage>
</organism>
<sequence length="126" mass="13929">MLLALLLNTWIIRFVETTRAYDCSSAPLTAAIQPTPVMYPKLAMGLYSLQPMSQHVSYTAAPALSRQYPQHDLGILSYQSRITIATQRQLASIKASIYHMHSAPLSSFFEGPVSSLQWRVSVGGSQ</sequence>
<accession>A0A8G0LGC6</accession>
<feature type="chain" id="PRO_5034626385" evidence="1">
    <location>
        <begin position="21"/>
        <end position="126"/>
    </location>
</feature>
<gene>
    <name evidence="2" type="ORF">H0G86_006279</name>
</gene>
<evidence type="ECO:0000256" key="1">
    <source>
        <dbReference type="SAM" id="SignalP"/>
    </source>
</evidence>
<reference evidence="2 3" key="1">
    <citation type="journal article" date="2021" name="BMC Genomics">
        <title>Telomere-to-telomere genome assembly of asparaginase-producing Trichoderma simmonsii.</title>
        <authorList>
            <person name="Chung D."/>
            <person name="Kwon Y.M."/>
            <person name="Yang Y."/>
        </authorList>
    </citation>
    <scope>NUCLEOTIDE SEQUENCE [LARGE SCALE GENOMIC DNA]</scope>
    <source>
        <strain evidence="2 3">GH-Sj1</strain>
    </source>
</reference>
<keyword evidence="1" id="KW-0732">Signal</keyword>
<keyword evidence="3" id="KW-1185">Reference proteome</keyword>
<evidence type="ECO:0000313" key="3">
    <source>
        <dbReference type="Proteomes" id="UP000826661"/>
    </source>
</evidence>
<protein>
    <submittedName>
        <fullName evidence="2">Uncharacterized protein</fullName>
    </submittedName>
</protein>
<dbReference type="EMBL" id="CP075866">
    <property type="protein sequence ID" value="QYS99130.1"/>
    <property type="molecule type" value="Genomic_DNA"/>
</dbReference>
<evidence type="ECO:0000313" key="2">
    <source>
        <dbReference type="EMBL" id="QYS99130.1"/>
    </source>
</evidence>
<name>A0A8G0LGC6_9HYPO</name>
<proteinExistence type="predicted"/>
<feature type="signal peptide" evidence="1">
    <location>
        <begin position="1"/>
        <end position="20"/>
    </location>
</feature>